<sequence length="283" mass="31627">MGKLVSKIIVPINNLKETSWLTILLFSILYCVYVTLINLVVFKSNIIQPISELTLGLVNQTLIVNVVSLILFVFILIIKYGRLTFFDIGLKGNRLLSAVTAVSIIWIAMQLINIVIGIIILGKPIIYEGWNQYGASKMFGSFIGQLFGNSLFEEIVFRGFLLVQICKKLKSKKGQLLSGICVSQFLFALIHIPNRILGGMNIFEIVTSLIILFMIGIFFAIVYLLTDNLFFVIGIHTIWNTPLLVFNGLPSILVIFVATIFLLLIWGSTFGSLSLKATNQSIR</sequence>
<gene>
    <name evidence="3" type="ORF">BACCIP111895_03510</name>
</gene>
<feature type="domain" description="CAAX prenyl protease 2/Lysostaphin resistance protein A-like" evidence="2">
    <location>
        <begin position="140"/>
        <end position="241"/>
    </location>
</feature>
<evidence type="ECO:0000256" key="1">
    <source>
        <dbReference type="SAM" id="Phobius"/>
    </source>
</evidence>
<feature type="transmembrane region" description="Helical" evidence="1">
    <location>
        <begin position="62"/>
        <end position="83"/>
    </location>
</feature>
<evidence type="ECO:0000313" key="4">
    <source>
        <dbReference type="Proteomes" id="UP000838308"/>
    </source>
</evidence>
<dbReference type="Pfam" id="PF02517">
    <property type="entry name" value="Rce1-like"/>
    <property type="match status" value="1"/>
</dbReference>
<reference evidence="3" key="1">
    <citation type="submission" date="2022-04" db="EMBL/GenBank/DDBJ databases">
        <authorList>
            <person name="Criscuolo A."/>
        </authorList>
    </citation>
    <scope>NUCLEOTIDE SEQUENCE</scope>
    <source>
        <strain evidence="3">CIP111895</strain>
    </source>
</reference>
<dbReference type="PANTHER" id="PTHR39430:SF1">
    <property type="entry name" value="PROTEASE"/>
    <property type="match status" value="1"/>
</dbReference>
<feature type="transmembrane region" description="Helical" evidence="1">
    <location>
        <begin position="20"/>
        <end position="42"/>
    </location>
</feature>
<evidence type="ECO:0000259" key="2">
    <source>
        <dbReference type="Pfam" id="PF02517"/>
    </source>
</evidence>
<keyword evidence="4" id="KW-1185">Reference proteome</keyword>
<feature type="transmembrane region" description="Helical" evidence="1">
    <location>
        <begin position="175"/>
        <end position="193"/>
    </location>
</feature>
<evidence type="ECO:0000313" key="3">
    <source>
        <dbReference type="EMBL" id="CAH2716325.1"/>
    </source>
</evidence>
<feature type="transmembrane region" description="Helical" evidence="1">
    <location>
        <begin position="205"/>
        <end position="224"/>
    </location>
</feature>
<dbReference type="RefSeq" id="WP_248736581.1">
    <property type="nucleotide sequence ID" value="NZ_CALBWS010000026.1"/>
</dbReference>
<keyword evidence="1" id="KW-1133">Transmembrane helix</keyword>
<dbReference type="InterPro" id="IPR003675">
    <property type="entry name" value="Rce1/LyrA-like_dom"/>
</dbReference>
<feature type="transmembrane region" description="Helical" evidence="1">
    <location>
        <begin position="142"/>
        <end position="163"/>
    </location>
</feature>
<proteinExistence type="predicted"/>
<protein>
    <recommendedName>
        <fullName evidence="2">CAAX prenyl protease 2/Lysostaphin resistance protein A-like domain-containing protein</fullName>
    </recommendedName>
</protein>
<accession>A0ABN8KV36</accession>
<organism evidence="3 4">
    <name type="scientific">Neobacillus rhizosphaerae</name>
    <dbReference type="NCBI Taxonomy" id="2880965"/>
    <lineage>
        <taxon>Bacteria</taxon>
        <taxon>Bacillati</taxon>
        <taxon>Bacillota</taxon>
        <taxon>Bacilli</taxon>
        <taxon>Bacillales</taxon>
        <taxon>Bacillaceae</taxon>
        <taxon>Neobacillus</taxon>
    </lineage>
</organism>
<name>A0ABN8KV36_9BACI</name>
<dbReference type="EMBL" id="CALBWS010000026">
    <property type="protein sequence ID" value="CAH2716325.1"/>
    <property type="molecule type" value="Genomic_DNA"/>
</dbReference>
<feature type="transmembrane region" description="Helical" evidence="1">
    <location>
        <begin position="95"/>
        <end position="122"/>
    </location>
</feature>
<keyword evidence="1" id="KW-0472">Membrane</keyword>
<feature type="transmembrane region" description="Helical" evidence="1">
    <location>
        <begin position="252"/>
        <end position="275"/>
    </location>
</feature>
<keyword evidence="1" id="KW-0812">Transmembrane</keyword>
<comment type="caution">
    <text evidence="3">The sequence shown here is derived from an EMBL/GenBank/DDBJ whole genome shotgun (WGS) entry which is preliminary data.</text>
</comment>
<dbReference type="Proteomes" id="UP000838308">
    <property type="component" value="Unassembled WGS sequence"/>
</dbReference>
<dbReference type="PANTHER" id="PTHR39430">
    <property type="entry name" value="MEMBRANE-ASSOCIATED PROTEASE-RELATED"/>
    <property type="match status" value="1"/>
</dbReference>